<evidence type="ECO:0000313" key="4">
    <source>
        <dbReference type="Proteomes" id="UP000807716"/>
    </source>
</evidence>
<feature type="region of interest" description="Disordered" evidence="1">
    <location>
        <begin position="390"/>
        <end position="410"/>
    </location>
</feature>
<dbReference type="EMBL" id="JAAAJB010000215">
    <property type="protein sequence ID" value="KAG0261465.1"/>
    <property type="molecule type" value="Genomic_DNA"/>
</dbReference>
<feature type="compositionally biased region" description="Low complexity" evidence="1">
    <location>
        <begin position="1818"/>
        <end position="1830"/>
    </location>
</feature>
<feature type="domain" description="Formin GTPase-binding" evidence="2">
    <location>
        <begin position="485"/>
        <end position="743"/>
    </location>
</feature>
<dbReference type="InterPro" id="IPR010473">
    <property type="entry name" value="GTPase-bd"/>
</dbReference>
<feature type="compositionally biased region" description="Basic and acidic residues" evidence="1">
    <location>
        <begin position="1884"/>
        <end position="1899"/>
    </location>
</feature>
<accession>A0A9P6Q783</accession>
<feature type="compositionally biased region" description="Low complexity" evidence="1">
    <location>
        <begin position="1395"/>
        <end position="1407"/>
    </location>
</feature>
<feature type="compositionally biased region" description="Low complexity" evidence="1">
    <location>
        <begin position="1929"/>
        <end position="1956"/>
    </location>
</feature>
<feature type="region of interest" description="Disordered" evidence="1">
    <location>
        <begin position="1202"/>
        <end position="1595"/>
    </location>
</feature>
<feature type="compositionally biased region" description="Basic and acidic residues" evidence="1">
    <location>
        <begin position="2087"/>
        <end position="2096"/>
    </location>
</feature>
<feature type="compositionally biased region" description="Low complexity" evidence="1">
    <location>
        <begin position="1207"/>
        <end position="1219"/>
    </location>
</feature>
<dbReference type="GO" id="GO:0003779">
    <property type="term" value="F:actin binding"/>
    <property type="evidence" value="ECO:0007669"/>
    <property type="project" value="InterPro"/>
</dbReference>
<feature type="compositionally biased region" description="Polar residues" evidence="1">
    <location>
        <begin position="1445"/>
        <end position="1457"/>
    </location>
</feature>
<name>A0A9P6Q783_9FUNG</name>
<feature type="region of interest" description="Disordered" evidence="1">
    <location>
        <begin position="1652"/>
        <end position="1775"/>
    </location>
</feature>
<feature type="compositionally biased region" description="Polar residues" evidence="1">
    <location>
        <begin position="1350"/>
        <end position="1364"/>
    </location>
</feature>
<feature type="region of interest" description="Disordered" evidence="1">
    <location>
        <begin position="1929"/>
        <end position="2013"/>
    </location>
</feature>
<feature type="compositionally biased region" description="Pro residues" evidence="1">
    <location>
        <begin position="225"/>
        <end position="238"/>
    </location>
</feature>
<feature type="compositionally biased region" description="Basic and acidic residues" evidence="1">
    <location>
        <begin position="209"/>
        <end position="219"/>
    </location>
</feature>
<feature type="compositionally biased region" description="Polar residues" evidence="1">
    <location>
        <begin position="1715"/>
        <end position="1726"/>
    </location>
</feature>
<feature type="compositionally biased region" description="Polar residues" evidence="1">
    <location>
        <begin position="1408"/>
        <end position="1427"/>
    </location>
</feature>
<feature type="compositionally biased region" description="Basic and acidic residues" evidence="1">
    <location>
        <begin position="1742"/>
        <end position="1754"/>
    </location>
</feature>
<feature type="region of interest" description="Disordered" evidence="1">
    <location>
        <begin position="2079"/>
        <end position="2169"/>
    </location>
</feature>
<reference evidence="3" key="1">
    <citation type="journal article" date="2020" name="Fungal Divers.">
        <title>Resolving the Mortierellaceae phylogeny through synthesis of multi-gene phylogenetics and phylogenomics.</title>
        <authorList>
            <person name="Vandepol N."/>
            <person name="Liber J."/>
            <person name="Desiro A."/>
            <person name="Na H."/>
            <person name="Kennedy M."/>
            <person name="Barry K."/>
            <person name="Grigoriev I.V."/>
            <person name="Miller A.N."/>
            <person name="O'Donnell K."/>
            <person name="Stajich J.E."/>
            <person name="Bonito G."/>
        </authorList>
    </citation>
    <scope>NUCLEOTIDE SEQUENCE</scope>
    <source>
        <strain evidence="3">BC1065</strain>
    </source>
</reference>
<feature type="compositionally biased region" description="Low complexity" evidence="1">
    <location>
        <begin position="1241"/>
        <end position="1251"/>
    </location>
</feature>
<feature type="compositionally biased region" description="Low complexity" evidence="1">
    <location>
        <begin position="325"/>
        <end position="341"/>
    </location>
</feature>
<dbReference type="SMART" id="SM01140">
    <property type="entry name" value="Drf_GBD"/>
    <property type="match status" value="1"/>
</dbReference>
<sequence>MRSTSTSRGEHLPPPHRQHGPLSRAQEPAYAAPMEYKPSASSLPRPLVDGYRGFASRATEHEVVTEDEAGSGGDDDGSSLQMEEFYFSGQGNEGAGRVDYGVDDMDIYLGPTNKSTMDISKIKHVSHPLFLGTADEGLVHHQGDEGRSKMSQLSALERLQIHQRRVTQEQQRLANLVLPPSTAEEKRAVSGMLPTREMTIESIPAYQQHELHRRREEAVMRSVSPPRPPERPFSPTPPSVASQQFSPPPPRPHAGPHDQPYPADSDAAKLDELLSSIPGLSRPKLPTQLEWQRNLAVLTTKQQEENTQPSSKTNRRQSHPTPREAQQLHQQPPPQDQAAHLKQPKKPYKLNAGGGLVWSLAHLEDDGSGDEDSKSRRHSMPEMLAPQIGSSLQQYQPQQNSPTPELGQQQGRRNERLNFAHGVGVVRDNGNNQNKRRSGLEWVLQPDLVDGQPRSRPGSGIEGATFSSQDQGFAGDNQPRSSASKSTLSDKDALDQAFEDMLISLSISEAAREKLHQLQLSKDHKWAMIQANDAHPALYETPDTLPPTYFTEALYSYFPTTPTQANTVASGNENQISTKVKQSRRHSSSASTSSALSAHDVILQNRKRSNSNTMGSPLQVAGVQSSSSSPPRPLSKSLSQLLGGGKSEKRTLEEREQVLQNLRILLRNGSVRWSKEFFRVGGARALLEFSNHIASSEETKYGQKERLLYQSIQCIKSMVASDEGVSALKTESQFFPLLRKLVLLDYTLSSPSVLIRDKQGRPQSPAFSRPMSPTAMFYSATSNNSSSKLSLRPTSPTPKGQPMGRTRSRSGSIPKPLSTLSLIPVGGSMVNLHTSTGLNLDKQFTTSHQNQNQQQQRPAVAMAEMFLSGLSNIQGALTILLNLLSKSPELKETILRETVANPGGSNARPKSPLPHGSSHHGSPHHSQHTGGMEASPTVQVRRGSLTTSGPALFGHLSFTEWVAHLNKMIQICERDQQARQELKIQHQLALEAYRPRSPASANGYFYQRRRQTATGAEGLGKTSTLLGFTQGGSPPGAGGGLTKILGLRRATSPSPTAFTPPSSPSSAMFQWESRRRRNSATTEDGLRVLGDVATLAASAAAAGAGASLGSDQVGEGRELLACLMLHLDFAKILMQDMGGPSSLSLGFAKSVKDGRVDESLERLKSYLDATQTFTAMIQETLHLISLVPPYTTRRNASSLIRNHSERSQQPMPMSFSSPPLDKRRHPSDDSHHSHHHHGHHPSSSAATSSSPSPSPTQTNPAHHRLPSTASHYGSGMNEPAKTRKTALTQSAEVAPRSSSPSNPARRSASKTEKPKILTQAPVRPSTKETANSTARLSTPTSLIPPPLNTRGYSTQLSSRNTPSPLGQRMRKSRGEDVAEEEVPSPSSAPSPSSPRSPRSPVSASDVSQRPSRQPSQRHNASGSTTTMLPVPTKSPRRPSVDAAGQGSQLDHSPTAASTERKRSAATSSRLNNACSSSTKSSSHINSGNNHHPRHSSSSTSSSGGSNPAESCADVAIVPEKNPARKLGRLDSVSEGISLAPVEEAKTKDLRGATSKAAKHHGPNVSRTSSTLIPTSTRAPLRATSPTSHKPSQRSLVVEAAASTTTTAAAATADTAATAVATAAVPRSPTMGDLGQYALSPNVNTVPANLESEALPVGAPRPRSRATSPVGNGGHHHPPSTMLRPRYYQHLQSLSEASSAGSTSLGSSNGSHFRRGQTSSSSFFQEPSTDSSILSTASSVSGDTKDHRELEKEKNVGLQEGKQKQQQQELDSQGKQRVETLEGPEMMMTALDRQEPVVVVEFLAVGDLPVQHDTPAPQPSNATNTATTASPLEPKPPLHTSGPEANIVQVPVTTTATKKSVTLVTSATPTGSFKKTSPMALVGDMKTKKEGAGQSEKRGDEDEDEQASPIDFDAHIHDNVRLLATSSSTSNLLHGSSFPSSSSPSTSSSSLPSLTTSAAAIRRSMTPTTESSKQQRPHQFLRSSTSSQLLTTSSSSSSSTSPPTARSASRPTSLYVTSTSSTSFSASQQQQLLLSAKSDADPKILSAPIIVPDNMTRVHAQYLQSQLSQIVLPPLEDSKTTMMTTTKGHSDQVHGGDHLLQPSSSNPPSNRSSIASAVSTGSSGSGSGSGSSNNSYKHNRHGAVVAAVEGSQDENRKKMSIAGLSDRIRR</sequence>
<feature type="compositionally biased region" description="Low complexity" evidence="1">
    <location>
        <begin position="1471"/>
        <end position="1506"/>
    </location>
</feature>
<feature type="compositionally biased region" description="Low complexity" evidence="1">
    <location>
        <begin position="1727"/>
        <end position="1740"/>
    </location>
</feature>
<protein>
    <recommendedName>
        <fullName evidence="2">Formin GTPase-binding domain-containing protein</fullName>
    </recommendedName>
</protein>
<feature type="region of interest" description="Disordered" evidence="1">
    <location>
        <begin position="206"/>
        <end position="265"/>
    </location>
</feature>
<feature type="compositionally biased region" description="Acidic residues" evidence="1">
    <location>
        <begin position="65"/>
        <end position="77"/>
    </location>
</feature>
<feature type="compositionally biased region" description="Polar residues" evidence="1">
    <location>
        <begin position="1564"/>
        <end position="1594"/>
    </location>
</feature>
<dbReference type="InterPro" id="IPR016024">
    <property type="entry name" value="ARM-type_fold"/>
</dbReference>
<dbReference type="SUPFAM" id="SSF48371">
    <property type="entry name" value="ARM repeat"/>
    <property type="match status" value="1"/>
</dbReference>
<dbReference type="Pfam" id="PF06371">
    <property type="entry name" value="Drf_GBD"/>
    <property type="match status" value="1"/>
</dbReference>
<feature type="region of interest" description="Disordered" evidence="1">
    <location>
        <begin position="1"/>
        <end position="80"/>
    </location>
</feature>
<feature type="compositionally biased region" description="Low complexity" evidence="1">
    <location>
        <begin position="2101"/>
        <end position="2121"/>
    </location>
</feature>
<feature type="compositionally biased region" description="Low complexity" evidence="1">
    <location>
        <begin position="1756"/>
        <end position="1770"/>
    </location>
</feature>
<dbReference type="OrthoDB" id="2155261at2759"/>
<feature type="compositionally biased region" description="Polar residues" evidence="1">
    <location>
        <begin position="478"/>
        <end position="487"/>
    </location>
</feature>
<feature type="compositionally biased region" description="Low complexity" evidence="1">
    <location>
        <begin position="625"/>
        <end position="641"/>
    </location>
</feature>
<evidence type="ECO:0000259" key="2">
    <source>
        <dbReference type="SMART" id="SM01140"/>
    </source>
</evidence>
<feature type="region of interest" description="Disordered" evidence="1">
    <location>
        <begin position="898"/>
        <end position="938"/>
    </location>
</feature>
<feature type="compositionally biased region" description="Polar residues" evidence="1">
    <location>
        <begin position="1964"/>
        <end position="1973"/>
    </location>
</feature>
<proteinExistence type="predicted"/>
<feature type="compositionally biased region" description="Polar residues" evidence="1">
    <location>
        <begin position="566"/>
        <end position="580"/>
    </location>
</feature>
<feature type="compositionally biased region" description="Low complexity" evidence="1">
    <location>
        <begin position="1051"/>
        <end position="1067"/>
    </location>
</feature>
<feature type="region of interest" description="Disordered" evidence="1">
    <location>
        <begin position="566"/>
        <end position="649"/>
    </location>
</feature>
<dbReference type="Gene3D" id="1.25.10.10">
    <property type="entry name" value="Leucine-rich Repeat Variant"/>
    <property type="match status" value="1"/>
</dbReference>
<dbReference type="InterPro" id="IPR011989">
    <property type="entry name" value="ARM-like"/>
</dbReference>
<feature type="region of interest" description="Disordered" evidence="1">
    <location>
        <begin position="301"/>
        <end position="352"/>
    </location>
</feature>
<organism evidence="3 4">
    <name type="scientific">Actinomortierella ambigua</name>
    <dbReference type="NCBI Taxonomy" id="1343610"/>
    <lineage>
        <taxon>Eukaryota</taxon>
        <taxon>Fungi</taxon>
        <taxon>Fungi incertae sedis</taxon>
        <taxon>Mucoromycota</taxon>
        <taxon>Mortierellomycotina</taxon>
        <taxon>Mortierellomycetes</taxon>
        <taxon>Mortierellales</taxon>
        <taxon>Mortierellaceae</taxon>
        <taxon>Actinomortierella</taxon>
    </lineage>
</organism>
<dbReference type="GO" id="GO:0031267">
    <property type="term" value="F:small GTPase binding"/>
    <property type="evidence" value="ECO:0007669"/>
    <property type="project" value="InterPro"/>
</dbReference>
<feature type="compositionally biased region" description="Low complexity" evidence="1">
    <location>
        <begin position="1692"/>
        <end position="1710"/>
    </location>
</feature>
<feature type="compositionally biased region" description="Polar residues" evidence="1">
    <location>
        <begin position="301"/>
        <end position="312"/>
    </location>
</feature>
<dbReference type="PANTHER" id="PTHR24216">
    <property type="entry name" value="PAXILLIN-RELATED"/>
    <property type="match status" value="1"/>
</dbReference>
<feature type="region of interest" description="Disordered" evidence="1">
    <location>
        <begin position="1871"/>
        <end position="1905"/>
    </location>
</feature>
<dbReference type="Proteomes" id="UP000807716">
    <property type="component" value="Unassembled WGS sequence"/>
</dbReference>
<dbReference type="PANTHER" id="PTHR24216:SF65">
    <property type="entry name" value="PAXILLIN-LIKE PROTEIN 1"/>
    <property type="match status" value="1"/>
</dbReference>
<evidence type="ECO:0000256" key="1">
    <source>
        <dbReference type="SAM" id="MobiDB-lite"/>
    </source>
</evidence>
<feature type="region of interest" description="Disordered" evidence="1">
    <location>
        <begin position="1051"/>
        <end position="1071"/>
    </location>
</feature>
<comment type="caution">
    <text evidence="3">The sequence shown here is derived from an EMBL/GenBank/DDBJ whole genome shotgun (WGS) entry which is preliminary data.</text>
</comment>
<feature type="region of interest" description="Disordered" evidence="1">
    <location>
        <begin position="780"/>
        <end position="817"/>
    </location>
</feature>
<feature type="region of interest" description="Disordered" evidence="1">
    <location>
        <begin position="1809"/>
        <end position="1843"/>
    </location>
</feature>
<feature type="compositionally biased region" description="Low complexity" evidence="1">
    <location>
        <begin position="588"/>
        <end position="599"/>
    </location>
</feature>
<gene>
    <name evidence="3" type="ORF">DFQ27_002944</name>
</gene>
<keyword evidence="4" id="KW-1185">Reference proteome</keyword>
<feature type="compositionally biased region" description="Low complexity" evidence="1">
    <location>
        <begin position="1980"/>
        <end position="2013"/>
    </location>
</feature>
<feature type="compositionally biased region" description="Basic residues" evidence="1">
    <location>
        <begin position="917"/>
        <end position="927"/>
    </location>
</feature>
<feature type="compositionally biased region" description="Low complexity" evidence="1">
    <location>
        <begin position="782"/>
        <end position="791"/>
    </location>
</feature>
<evidence type="ECO:0000313" key="3">
    <source>
        <dbReference type="EMBL" id="KAG0261465.1"/>
    </source>
</evidence>
<feature type="region of interest" description="Disordered" evidence="1">
    <location>
        <begin position="423"/>
        <end position="489"/>
    </location>
</feature>
<dbReference type="GO" id="GO:0030036">
    <property type="term" value="P:actin cytoskeleton organization"/>
    <property type="evidence" value="ECO:0007669"/>
    <property type="project" value="InterPro"/>
</dbReference>
<feature type="compositionally biased region" description="Low complexity" evidence="1">
    <location>
        <begin position="1294"/>
        <end position="1306"/>
    </location>
</feature>